<dbReference type="EMBL" id="CAJZBQ010000007">
    <property type="protein sequence ID" value="CAG9312546.1"/>
    <property type="molecule type" value="Genomic_DNA"/>
</dbReference>
<comment type="caution">
    <text evidence="1">The sequence shown here is derived from an EMBL/GenBank/DDBJ whole genome shotgun (WGS) entry which is preliminary data.</text>
</comment>
<evidence type="ECO:0000313" key="1">
    <source>
        <dbReference type="EMBL" id="CAG9312546.1"/>
    </source>
</evidence>
<gene>
    <name evidence="1" type="ORF">BSTOLATCC_MIC6940</name>
</gene>
<reference evidence="1" key="1">
    <citation type="submission" date="2021-09" db="EMBL/GenBank/DDBJ databases">
        <authorList>
            <consortium name="AG Swart"/>
            <person name="Singh M."/>
            <person name="Singh A."/>
            <person name="Seah K."/>
            <person name="Emmerich C."/>
        </authorList>
    </citation>
    <scope>NUCLEOTIDE SEQUENCE</scope>
    <source>
        <strain evidence="1">ATCC30299</strain>
    </source>
</reference>
<dbReference type="Proteomes" id="UP001162131">
    <property type="component" value="Unassembled WGS sequence"/>
</dbReference>
<name>A0AAU9IH03_9CILI</name>
<organism evidence="1 2">
    <name type="scientific">Blepharisma stoltei</name>
    <dbReference type="NCBI Taxonomy" id="1481888"/>
    <lineage>
        <taxon>Eukaryota</taxon>
        <taxon>Sar</taxon>
        <taxon>Alveolata</taxon>
        <taxon>Ciliophora</taxon>
        <taxon>Postciliodesmatophora</taxon>
        <taxon>Heterotrichea</taxon>
        <taxon>Heterotrichida</taxon>
        <taxon>Blepharismidae</taxon>
        <taxon>Blepharisma</taxon>
    </lineage>
</organism>
<evidence type="ECO:0000313" key="2">
    <source>
        <dbReference type="Proteomes" id="UP001162131"/>
    </source>
</evidence>
<dbReference type="AlphaFoldDB" id="A0AAU9IH03"/>
<protein>
    <submittedName>
        <fullName evidence="1">Uncharacterized protein</fullName>
    </submittedName>
</protein>
<keyword evidence="2" id="KW-1185">Reference proteome</keyword>
<accession>A0AAU9IH03</accession>
<proteinExistence type="predicted"/>
<sequence length="228" mass="23687">MIAPLSSSMVFTHSSENIISIGLNAPLSTGSSSVGTGTLTLFIASSLTGSKCKLSSLSHPFKVTVKPGKIHFDSCTMDKPYTQGPDSVDSTLTLRFTIPNSIPTGGLIMIALAPDTWNLQLSPPFVTTCQGVGFIDQSSTKKQTCTVTSTAVVTLSNFSQIAAGSSVIVKLLHLVPSSPSETLLTCFTSITTFDANGYAIDSIDSDITNSVVVAPSSTVGTTSNNLVI</sequence>